<dbReference type="GO" id="GO:0005975">
    <property type="term" value="P:carbohydrate metabolic process"/>
    <property type="evidence" value="ECO:0007669"/>
    <property type="project" value="InterPro"/>
</dbReference>
<evidence type="ECO:0000313" key="10">
    <source>
        <dbReference type="WBParaSite" id="OFLC_0001452701-mRNA-1"/>
    </source>
</evidence>
<name>A0A183I457_9BILA</name>
<dbReference type="EC" id="3.2.1.143" evidence="2"/>
<keyword evidence="3" id="KW-0378">Hydrolase</keyword>
<dbReference type="GO" id="GO:0006282">
    <property type="term" value="P:regulation of DNA repair"/>
    <property type="evidence" value="ECO:0007669"/>
    <property type="project" value="InterPro"/>
</dbReference>
<accession>A0A183I457</accession>
<evidence type="ECO:0000259" key="6">
    <source>
        <dbReference type="Pfam" id="PF05028"/>
    </source>
</evidence>
<dbReference type="GO" id="GO:0005634">
    <property type="term" value="C:nucleus"/>
    <property type="evidence" value="ECO:0007669"/>
    <property type="project" value="TreeGrafter"/>
</dbReference>
<feature type="active site" evidence="4">
    <location>
        <position position="364"/>
    </location>
</feature>
<reference evidence="8 9" key="2">
    <citation type="submission" date="2018-11" db="EMBL/GenBank/DDBJ databases">
        <authorList>
            <consortium name="Pathogen Informatics"/>
        </authorList>
    </citation>
    <scope>NUCLEOTIDE SEQUENCE [LARGE SCALE GENOMIC DNA]</scope>
</reference>
<dbReference type="EMBL" id="UZAJ01040921">
    <property type="protein sequence ID" value="VDP17419.1"/>
    <property type="molecule type" value="Genomic_DNA"/>
</dbReference>
<dbReference type="Pfam" id="PF20811">
    <property type="entry name" value="PARG_cat_N"/>
    <property type="match status" value="1"/>
</dbReference>
<gene>
    <name evidence="8" type="ORF">OFLC_LOCUS14519</name>
</gene>
<reference evidence="10" key="1">
    <citation type="submission" date="2016-06" db="UniProtKB">
        <authorList>
            <consortium name="WormBaseParasite"/>
        </authorList>
    </citation>
    <scope>IDENTIFICATION</scope>
</reference>
<dbReference type="InterPro" id="IPR007724">
    <property type="entry name" value="Poly_GlycHdrlase"/>
</dbReference>
<dbReference type="GO" id="GO:0009225">
    <property type="term" value="P:nucleotide-sugar metabolic process"/>
    <property type="evidence" value="ECO:0007669"/>
    <property type="project" value="TreeGrafter"/>
</dbReference>
<evidence type="ECO:0000256" key="2">
    <source>
        <dbReference type="ARBA" id="ARBA00012255"/>
    </source>
</evidence>
<evidence type="ECO:0000256" key="5">
    <source>
        <dbReference type="PIRSR" id="PIRSR607724-2"/>
    </source>
</evidence>
<feature type="domain" description="PARG catalytic Macro" evidence="6">
    <location>
        <begin position="315"/>
        <end position="412"/>
    </location>
</feature>
<dbReference type="WBParaSite" id="OFLC_0001452701-mRNA-1">
    <property type="protein sequence ID" value="OFLC_0001452701-mRNA-1"/>
    <property type="gene ID" value="OFLC_0001452701"/>
</dbReference>
<comment type="similarity">
    <text evidence="1">Belongs to the poly(ADP-ribose) glycohydrolase family.</text>
</comment>
<feature type="binding site" evidence="5">
    <location>
        <position position="363"/>
    </location>
    <ligand>
        <name>substrate</name>
    </ligand>
</feature>
<dbReference type="Proteomes" id="UP000267606">
    <property type="component" value="Unassembled WGS sequence"/>
</dbReference>
<organism evidence="10">
    <name type="scientific">Onchocerca flexuosa</name>
    <dbReference type="NCBI Taxonomy" id="387005"/>
    <lineage>
        <taxon>Eukaryota</taxon>
        <taxon>Metazoa</taxon>
        <taxon>Ecdysozoa</taxon>
        <taxon>Nematoda</taxon>
        <taxon>Chromadorea</taxon>
        <taxon>Rhabditida</taxon>
        <taxon>Spirurina</taxon>
        <taxon>Spiruromorpha</taxon>
        <taxon>Filarioidea</taxon>
        <taxon>Onchocercidae</taxon>
        <taxon>Onchocerca</taxon>
    </lineage>
</organism>
<keyword evidence="9" id="KW-1185">Reference proteome</keyword>
<dbReference type="PANTHER" id="PTHR12837">
    <property type="entry name" value="POLY ADP-RIBOSE GLYCOHYDROLASE"/>
    <property type="match status" value="1"/>
</dbReference>
<dbReference type="STRING" id="387005.A0A183I457"/>
<evidence type="ECO:0000259" key="7">
    <source>
        <dbReference type="Pfam" id="PF20811"/>
    </source>
</evidence>
<evidence type="ECO:0000256" key="1">
    <source>
        <dbReference type="ARBA" id="ARBA00009545"/>
    </source>
</evidence>
<protein>
    <recommendedName>
        <fullName evidence="2">poly(ADP-ribose) glycohydrolase</fullName>
        <ecNumber evidence="2">3.2.1.143</ecNumber>
    </recommendedName>
</protein>
<feature type="binding site" evidence="5">
    <location>
        <position position="349"/>
    </location>
    <ligand>
        <name>substrate</name>
    </ligand>
</feature>
<feature type="binding site" evidence="5">
    <location>
        <position position="404"/>
    </location>
    <ligand>
        <name>substrate</name>
    </ligand>
</feature>
<dbReference type="GO" id="GO:0005737">
    <property type="term" value="C:cytoplasm"/>
    <property type="evidence" value="ECO:0007669"/>
    <property type="project" value="TreeGrafter"/>
</dbReference>
<dbReference type="AlphaFoldDB" id="A0A183I457"/>
<dbReference type="InterPro" id="IPR048362">
    <property type="entry name" value="PARG_helical"/>
</dbReference>
<dbReference type="PANTHER" id="PTHR12837:SF0">
    <property type="entry name" value="POLY(ADP-RIBOSE) GLYCOHYDROLASE"/>
    <property type="match status" value="1"/>
</dbReference>
<dbReference type="InterPro" id="IPR046372">
    <property type="entry name" value="PARG_cat_C"/>
</dbReference>
<sequence length="420" mass="47750">MNDDHIEIEDCVIEENNTHSIDSLRQKAVLKRQTTLDAFFSNEPNRKVFISDKLIRRKAKNNRMSITITHSESYSHLFVSQSWDFSVISKSKLKSRKSFGSVVEEVHHGGNGKGSSDDWARMSGVMKKANYTIYVRLPYSICNMINGTARYDIIQTAISKLLKPLKTYKQIEECIRSYSRTTNFAALGQLFEAVLNETLRVEYLTTVVPFMAKLALQSPSLITQPIPILRRGNFGSVTISQHQAASLLAHAFFCTFPNRNIVSNELPSVNFCRLFSLHSANVVEKLRCLMHYFHMISKKMPTGLLTIRRQNSSAPNWSSMHLPLSELYVSHKGTIEDDGYGMLQVDFANEFIGGGVLSSGCVQEEIRFLICPEMIVSMILCERMHHNEAIVICGAEQFSDYDGYGSSFRWRPMKKMHSFP</sequence>
<evidence type="ECO:0000313" key="8">
    <source>
        <dbReference type="EMBL" id="VDP17419.1"/>
    </source>
</evidence>
<dbReference type="GO" id="GO:1990966">
    <property type="term" value="P:ATP generation from poly-ADP-D-ribose"/>
    <property type="evidence" value="ECO:0007669"/>
    <property type="project" value="TreeGrafter"/>
</dbReference>
<evidence type="ECO:0000313" key="9">
    <source>
        <dbReference type="Proteomes" id="UP000267606"/>
    </source>
</evidence>
<feature type="domain" description="PARG helical" evidence="7">
    <location>
        <begin position="196"/>
        <end position="309"/>
    </location>
</feature>
<evidence type="ECO:0000256" key="3">
    <source>
        <dbReference type="ARBA" id="ARBA00022801"/>
    </source>
</evidence>
<proteinExistence type="inferred from homology"/>
<feature type="active site" evidence="4">
    <location>
        <position position="346"/>
    </location>
</feature>
<dbReference type="GO" id="GO:0004649">
    <property type="term" value="F:poly(ADP-ribose) glycohydrolase activity"/>
    <property type="evidence" value="ECO:0007669"/>
    <property type="project" value="UniProtKB-EC"/>
</dbReference>
<dbReference type="Pfam" id="PF05028">
    <property type="entry name" value="PARG_cat_C"/>
    <property type="match status" value="1"/>
</dbReference>
<evidence type="ECO:0000256" key="4">
    <source>
        <dbReference type="PIRSR" id="PIRSR607724-1"/>
    </source>
</evidence>
<feature type="active site" evidence="4">
    <location>
        <position position="365"/>
    </location>
</feature>